<keyword evidence="3" id="KW-1185">Reference proteome</keyword>
<reference evidence="3" key="2">
    <citation type="submission" date="2015-01" db="EMBL/GenBank/DDBJ databases">
        <title>Evolutionary Origins and Diversification of the Mycorrhizal Mutualists.</title>
        <authorList>
            <consortium name="DOE Joint Genome Institute"/>
            <consortium name="Mycorrhizal Genomics Consortium"/>
            <person name="Kohler A."/>
            <person name="Kuo A."/>
            <person name="Nagy L.G."/>
            <person name="Floudas D."/>
            <person name="Copeland A."/>
            <person name="Barry K.W."/>
            <person name="Cichocki N."/>
            <person name="Veneault-Fourrey C."/>
            <person name="LaButti K."/>
            <person name="Lindquist E.A."/>
            <person name="Lipzen A."/>
            <person name="Lundell T."/>
            <person name="Morin E."/>
            <person name="Murat C."/>
            <person name="Riley R."/>
            <person name="Ohm R."/>
            <person name="Sun H."/>
            <person name="Tunlid A."/>
            <person name="Henrissat B."/>
            <person name="Grigoriev I.V."/>
            <person name="Hibbett D.S."/>
            <person name="Martin F."/>
        </authorList>
    </citation>
    <scope>NUCLEOTIDE SEQUENCE [LARGE SCALE GENOMIC DNA]</scope>
    <source>
        <strain evidence="3">ATCC 200175</strain>
    </source>
</reference>
<feature type="compositionally biased region" description="Basic and acidic residues" evidence="1">
    <location>
        <begin position="92"/>
        <end position="112"/>
    </location>
</feature>
<feature type="region of interest" description="Disordered" evidence="1">
    <location>
        <begin position="1"/>
        <end position="154"/>
    </location>
</feature>
<feature type="compositionally biased region" description="Basic residues" evidence="1">
    <location>
        <begin position="77"/>
        <end position="91"/>
    </location>
</feature>
<reference evidence="2 3" key="1">
    <citation type="submission" date="2014-06" db="EMBL/GenBank/DDBJ databases">
        <authorList>
            <consortium name="DOE Joint Genome Institute"/>
            <person name="Kuo A."/>
            <person name="Kohler A."/>
            <person name="Nagy L.G."/>
            <person name="Floudas D."/>
            <person name="Copeland A."/>
            <person name="Barry K.W."/>
            <person name="Cichocki N."/>
            <person name="Veneault-Fourrey C."/>
            <person name="LaButti K."/>
            <person name="Lindquist E.A."/>
            <person name="Lipzen A."/>
            <person name="Lundell T."/>
            <person name="Morin E."/>
            <person name="Murat C."/>
            <person name="Sun H."/>
            <person name="Tunlid A."/>
            <person name="Henrissat B."/>
            <person name="Grigoriev I.V."/>
            <person name="Hibbett D.S."/>
            <person name="Martin F."/>
            <person name="Nordberg H.P."/>
            <person name="Cantor M.N."/>
            <person name="Hua S.X."/>
        </authorList>
    </citation>
    <scope>NUCLEOTIDE SEQUENCE [LARGE SCALE GENOMIC DNA]</scope>
    <source>
        <strain evidence="2 3">ATCC 200175</strain>
    </source>
</reference>
<dbReference type="AlphaFoldDB" id="A0A0C9SZ21"/>
<feature type="compositionally biased region" description="Basic and acidic residues" evidence="1">
    <location>
        <begin position="138"/>
        <end position="154"/>
    </location>
</feature>
<name>A0A0C9SZ21_PAXIN</name>
<gene>
    <name evidence="2" type="ORF">PAXINDRAFT_18377</name>
</gene>
<accession>A0A0C9SZ21</accession>
<dbReference type="HOGENOM" id="CLU_1704799_0_0_1"/>
<proteinExistence type="predicted"/>
<feature type="compositionally biased region" description="Basic and acidic residues" evidence="1">
    <location>
        <begin position="31"/>
        <end position="47"/>
    </location>
</feature>
<evidence type="ECO:0000313" key="2">
    <source>
        <dbReference type="EMBL" id="KIJ08495.1"/>
    </source>
</evidence>
<sequence length="154" mass="17790">MRGNRGEERERDDDENQSVDGEVGTMQVEGVEGREGEGVEWRSKESGDSDDDDDDDRRGIIHPSIPKPKVRNEKRTLVRMKKKIQMQRGRRGQRDHYNETSKTERVSKEASSRQKKHPTARIPDNAIDVVNNRHKPRSKEGSLEPMTERTKAKE</sequence>
<dbReference type="EMBL" id="KN819610">
    <property type="protein sequence ID" value="KIJ08495.1"/>
    <property type="molecule type" value="Genomic_DNA"/>
</dbReference>
<dbReference type="Proteomes" id="UP000053647">
    <property type="component" value="Unassembled WGS sequence"/>
</dbReference>
<protein>
    <submittedName>
        <fullName evidence="2">Uncharacterized protein</fullName>
    </submittedName>
</protein>
<evidence type="ECO:0000313" key="3">
    <source>
        <dbReference type="Proteomes" id="UP000053647"/>
    </source>
</evidence>
<evidence type="ECO:0000256" key="1">
    <source>
        <dbReference type="SAM" id="MobiDB-lite"/>
    </source>
</evidence>
<organism evidence="2 3">
    <name type="scientific">Paxillus involutus ATCC 200175</name>
    <dbReference type="NCBI Taxonomy" id="664439"/>
    <lineage>
        <taxon>Eukaryota</taxon>
        <taxon>Fungi</taxon>
        <taxon>Dikarya</taxon>
        <taxon>Basidiomycota</taxon>
        <taxon>Agaricomycotina</taxon>
        <taxon>Agaricomycetes</taxon>
        <taxon>Agaricomycetidae</taxon>
        <taxon>Boletales</taxon>
        <taxon>Paxilineae</taxon>
        <taxon>Paxillaceae</taxon>
        <taxon>Paxillus</taxon>
    </lineage>
</organism>